<evidence type="ECO:0000256" key="1">
    <source>
        <dbReference type="ARBA" id="ARBA00006739"/>
    </source>
</evidence>
<keyword evidence="6" id="KW-1185">Reference proteome</keyword>
<keyword evidence="3 5" id="KW-0808">Transferase</keyword>
<dbReference type="Proteomes" id="UP001162880">
    <property type="component" value="Unassembled WGS sequence"/>
</dbReference>
<dbReference type="SUPFAM" id="SSF53448">
    <property type="entry name" value="Nucleotide-diphospho-sugar transferases"/>
    <property type="match status" value="1"/>
</dbReference>
<dbReference type="PANTHER" id="PTHR43179:SF12">
    <property type="entry name" value="GALACTOFURANOSYLTRANSFERASE GLFT2"/>
    <property type="match status" value="1"/>
</dbReference>
<sequence length="304" mass="32679">MTEDMVVAGMPCGSGKGPDISVIVPHYEDLSSLDRCLDALAGQEGGLYFEVVVADNMSPSGEAAVRATIGDRARLVIATQKGAGPARNAGVAASRGRILAFTDCDCIPEPGWLKAGVAALKEHDFVGGRMTVLVSDPARMSGAEGFERVFAFDNRTYVQRKGFTVTANLFCPRMLFDTVGGFRSGVSEDLEWCHRARDAGFRIGYAADAVAGHPARADWGQLRHKWRRLNAETFALYENKPGGRFKWAMRSFALPASILAHAPAVLSSAAIPGMTNKVRALGMLAKIRLWRFGDALGLIFRGGS</sequence>
<dbReference type="PANTHER" id="PTHR43179">
    <property type="entry name" value="RHAMNOSYLTRANSFERASE WBBL"/>
    <property type="match status" value="1"/>
</dbReference>
<dbReference type="GO" id="GO:0016757">
    <property type="term" value="F:glycosyltransferase activity"/>
    <property type="evidence" value="ECO:0007669"/>
    <property type="project" value="UniProtKB-KW"/>
</dbReference>
<comment type="similarity">
    <text evidence="1">Belongs to the glycosyltransferase 2 family.</text>
</comment>
<keyword evidence="2 5" id="KW-0328">Glycosyltransferase</keyword>
<dbReference type="Gene3D" id="3.90.550.10">
    <property type="entry name" value="Spore Coat Polysaccharide Biosynthesis Protein SpsA, Chain A"/>
    <property type="match status" value="1"/>
</dbReference>
<gene>
    <name evidence="5" type="ORF">MTR64_15895</name>
</gene>
<evidence type="ECO:0000256" key="2">
    <source>
        <dbReference type="ARBA" id="ARBA00022676"/>
    </source>
</evidence>
<evidence type="ECO:0000313" key="5">
    <source>
        <dbReference type="EMBL" id="MCJ2180053.1"/>
    </source>
</evidence>
<reference evidence="5" key="1">
    <citation type="submission" date="2022-03" db="EMBL/GenBank/DDBJ databases">
        <title>Identification of a novel bacterium isolated from mangrove sediments.</title>
        <authorList>
            <person name="Pan X."/>
        </authorList>
    </citation>
    <scope>NUCLEOTIDE SEQUENCE</scope>
    <source>
        <strain evidence="5">B2580</strain>
    </source>
</reference>
<dbReference type="RefSeq" id="WP_243995405.1">
    <property type="nucleotide sequence ID" value="NZ_JALHLE010000027.1"/>
</dbReference>
<dbReference type="InterPro" id="IPR029044">
    <property type="entry name" value="Nucleotide-diphossugar_trans"/>
</dbReference>
<proteinExistence type="inferred from homology"/>
<dbReference type="EMBL" id="JALHLE010000027">
    <property type="protein sequence ID" value="MCJ2180053.1"/>
    <property type="molecule type" value="Genomic_DNA"/>
</dbReference>
<evidence type="ECO:0000313" key="6">
    <source>
        <dbReference type="Proteomes" id="UP001162880"/>
    </source>
</evidence>
<protein>
    <submittedName>
        <fullName evidence="5">Glycosyltransferase</fullName>
        <ecNumber evidence="5">2.4.-.-</ecNumber>
    </submittedName>
</protein>
<dbReference type="Pfam" id="PF00535">
    <property type="entry name" value="Glycos_transf_2"/>
    <property type="match status" value="1"/>
</dbReference>
<name>A0ABT0B4W1_9SPHN</name>
<feature type="domain" description="Glycosyltransferase 2-like" evidence="4">
    <location>
        <begin position="21"/>
        <end position="148"/>
    </location>
</feature>
<organism evidence="5 6">
    <name type="scientific">Novosphingobium album</name>
    <name type="common">ex Hu et al. 2023</name>
    <dbReference type="NCBI Taxonomy" id="2930093"/>
    <lineage>
        <taxon>Bacteria</taxon>
        <taxon>Pseudomonadati</taxon>
        <taxon>Pseudomonadota</taxon>
        <taxon>Alphaproteobacteria</taxon>
        <taxon>Sphingomonadales</taxon>
        <taxon>Sphingomonadaceae</taxon>
        <taxon>Novosphingobium</taxon>
    </lineage>
</organism>
<dbReference type="EC" id="2.4.-.-" evidence="5"/>
<accession>A0ABT0B4W1</accession>
<dbReference type="InterPro" id="IPR001173">
    <property type="entry name" value="Glyco_trans_2-like"/>
</dbReference>
<evidence type="ECO:0000259" key="4">
    <source>
        <dbReference type="Pfam" id="PF00535"/>
    </source>
</evidence>
<evidence type="ECO:0000256" key="3">
    <source>
        <dbReference type="ARBA" id="ARBA00022679"/>
    </source>
</evidence>
<comment type="caution">
    <text evidence="5">The sequence shown here is derived from an EMBL/GenBank/DDBJ whole genome shotgun (WGS) entry which is preliminary data.</text>
</comment>